<dbReference type="InterPro" id="IPR019734">
    <property type="entry name" value="TPR_rpt"/>
</dbReference>
<dbReference type="SMART" id="SM00387">
    <property type="entry name" value="HATPase_c"/>
    <property type="match status" value="1"/>
</dbReference>
<dbReference type="InterPro" id="IPR011990">
    <property type="entry name" value="TPR-like_helical_dom_sf"/>
</dbReference>
<dbReference type="Gene3D" id="1.10.287.130">
    <property type="match status" value="1"/>
</dbReference>
<dbReference type="Gene3D" id="3.30.565.10">
    <property type="entry name" value="Histidine kinase-like ATPase, C-terminal domain"/>
    <property type="match status" value="1"/>
</dbReference>
<evidence type="ECO:0000256" key="2">
    <source>
        <dbReference type="ARBA" id="ARBA00004651"/>
    </source>
</evidence>
<dbReference type="SUPFAM" id="SSF47384">
    <property type="entry name" value="Homodimeric domain of signal transducing histidine kinase"/>
    <property type="match status" value="1"/>
</dbReference>
<keyword evidence="9" id="KW-1133">Transmembrane helix</keyword>
<keyword evidence="10" id="KW-0472">Membrane</keyword>
<keyword evidence="11" id="KW-0802">TPR repeat</keyword>
<dbReference type="InterPro" id="IPR004358">
    <property type="entry name" value="Sig_transdc_His_kin-like_C"/>
</dbReference>
<feature type="repeat" description="TPR" evidence="11">
    <location>
        <begin position="220"/>
        <end position="253"/>
    </location>
</feature>
<reference evidence="13" key="1">
    <citation type="submission" date="2023-06" db="EMBL/GenBank/DDBJ databases">
        <title>Genomic of Agaribacillus aureum.</title>
        <authorList>
            <person name="Wang G."/>
        </authorList>
    </citation>
    <scope>NUCLEOTIDE SEQUENCE</scope>
    <source>
        <strain evidence="13">BMA12</strain>
    </source>
</reference>
<evidence type="ECO:0000256" key="3">
    <source>
        <dbReference type="ARBA" id="ARBA00012438"/>
    </source>
</evidence>
<evidence type="ECO:0000313" key="13">
    <source>
        <dbReference type="EMBL" id="MDN5210670.1"/>
    </source>
</evidence>
<dbReference type="SUPFAM" id="SSF55874">
    <property type="entry name" value="ATPase domain of HSP90 chaperone/DNA topoisomerase II/histidine kinase"/>
    <property type="match status" value="1"/>
</dbReference>
<dbReference type="EMBL" id="JAUJEB010000001">
    <property type="protein sequence ID" value="MDN5210670.1"/>
    <property type="molecule type" value="Genomic_DNA"/>
</dbReference>
<dbReference type="Proteomes" id="UP001172083">
    <property type="component" value="Unassembled WGS sequence"/>
</dbReference>
<protein>
    <recommendedName>
        <fullName evidence="3">histidine kinase</fullName>
        <ecNumber evidence="3">2.7.13.3</ecNumber>
    </recommendedName>
</protein>
<evidence type="ECO:0000259" key="12">
    <source>
        <dbReference type="PROSITE" id="PS50109"/>
    </source>
</evidence>
<comment type="catalytic activity">
    <reaction evidence="1">
        <text>ATP + protein L-histidine = ADP + protein N-phospho-L-histidine.</text>
        <dbReference type="EC" id="2.7.13.3"/>
    </reaction>
</comment>
<dbReference type="InterPro" id="IPR005467">
    <property type="entry name" value="His_kinase_dom"/>
</dbReference>
<keyword evidence="4" id="KW-1003">Cell membrane</keyword>
<organism evidence="13 14">
    <name type="scientific">Agaribacillus aureus</name>
    <dbReference type="NCBI Taxonomy" id="3051825"/>
    <lineage>
        <taxon>Bacteria</taxon>
        <taxon>Pseudomonadati</taxon>
        <taxon>Bacteroidota</taxon>
        <taxon>Cytophagia</taxon>
        <taxon>Cytophagales</taxon>
        <taxon>Splendidivirgaceae</taxon>
        <taxon>Agaribacillus</taxon>
    </lineage>
</organism>
<evidence type="ECO:0000256" key="10">
    <source>
        <dbReference type="ARBA" id="ARBA00023136"/>
    </source>
</evidence>
<evidence type="ECO:0000256" key="8">
    <source>
        <dbReference type="ARBA" id="ARBA00022777"/>
    </source>
</evidence>
<sequence length="592" mass="67888">MGQIQQLSPKAKIDPAIKEKVQQLVKSAYHTRIKDVNESLLIIEKARNLSLKYHYQYGVDVSEAYKGFFLMILGDFKTSLKLSKALLDKFQEDHLKAERSVVLYTIGSVYYKSDNYHVGLQHLLECLSLRRELDDKLGESQVLKAIGTIYEFFNDYESAEEVYERCFEISQSINDKLGESNACNPLSGIYLKRGKYEKALDMANRSITLKEAGGDTRGLAFAYHAKAKVFLRTKEFEKAEKWFLKSLKLQRQMGEKMGEGMCELKLGELYLALDNYAKAKIHLHHAIAIGEGVNSKLILFKGFNSLYLIAKKENDAPLALKYLERHLENKESVINTGTGSIIKSLKAMAKIEMLEREARIIKEKNSDIEKKNTELDTFVYRVSHDLRGPIASLLGLYNIARYDIKDTLSKKYLDMYHEQIMRLNNIILDLINLTRIKGWQVKNSKIEFSTIVQSIIKSFEYLPNFPNIKFNLDIDETIEYYSDKSIITTVFQNLIENSIKYSRVDISPVINVVVARDSHDDFLLIEVRDNGIGIGADYQERIFEMFFRANDEKEGSGLGLYILKYAVDKLNGKIKLKSERGEGSTFSIVLPF</sequence>
<accession>A0ABT8KYV1</accession>
<dbReference type="PANTHER" id="PTHR45453">
    <property type="entry name" value="PHOSPHATE REGULON SENSOR PROTEIN PHOR"/>
    <property type="match status" value="1"/>
</dbReference>
<comment type="caution">
    <text evidence="13">The sequence shown here is derived from an EMBL/GenBank/DDBJ whole genome shotgun (WGS) entry which is preliminary data.</text>
</comment>
<dbReference type="PROSITE" id="PS50109">
    <property type="entry name" value="HIS_KIN"/>
    <property type="match status" value="1"/>
</dbReference>
<dbReference type="SMART" id="SM00028">
    <property type="entry name" value="TPR"/>
    <property type="match status" value="6"/>
</dbReference>
<dbReference type="InterPro" id="IPR036890">
    <property type="entry name" value="HATPase_C_sf"/>
</dbReference>
<dbReference type="EC" id="2.7.13.3" evidence="3"/>
<dbReference type="PROSITE" id="PS50005">
    <property type="entry name" value="TPR"/>
    <property type="match status" value="2"/>
</dbReference>
<dbReference type="Gene3D" id="1.25.40.10">
    <property type="entry name" value="Tetratricopeptide repeat domain"/>
    <property type="match status" value="1"/>
</dbReference>
<dbReference type="Pfam" id="PF13424">
    <property type="entry name" value="TPR_12"/>
    <property type="match status" value="2"/>
</dbReference>
<keyword evidence="6" id="KW-0808">Transferase</keyword>
<keyword evidence="7" id="KW-0812">Transmembrane</keyword>
<dbReference type="Pfam" id="PF02518">
    <property type="entry name" value="HATPase_c"/>
    <property type="match status" value="1"/>
</dbReference>
<keyword evidence="8 13" id="KW-0418">Kinase</keyword>
<comment type="subcellular location">
    <subcellularLocation>
        <location evidence="2">Cell membrane</location>
        <topology evidence="2">Multi-pass membrane protein</topology>
    </subcellularLocation>
</comment>
<dbReference type="SUPFAM" id="SSF48452">
    <property type="entry name" value="TPR-like"/>
    <property type="match status" value="2"/>
</dbReference>
<evidence type="ECO:0000256" key="11">
    <source>
        <dbReference type="PROSITE-ProRule" id="PRU00339"/>
    </source>
</evidence>
<dbReference type="GO" id="GO:0016301">
    <property type="term" value="F:kinase activity"/>
    <property type="evidence" value="ECO:0007669"/>
    <property type="project" value="UniProtKB-KW"/>
</dbReference>
<evidence type="ECO:0000256" key="1">
    <source>
        <dbReference type="ARBA" id="ARBA00000085"/>
    </source>
</evidence>
<feature type="repeat" description="TPR" evidence="11">
    <location>
        <begin position="140"/>
        <end position="173"/>
    </location>
</feature>
<evidence type="ECO:0000256" key="6">
    <source>
        <dbReference type="ARBA" id="ARBA00022679"/>
    </source>
</evidence>
<keyword evidence="5" id="KW-0597">Phosphoprotein</keyword>
<dbReference type="CDD" id="cd00082">
    <property type="entry name" value="HisKA"/>
    <property type="match status" value="1"/>
</dbReference>
<dbReference type="RefSeq" id="WP_346756012.1">
    <property type="nucleotide sequence ID" value="NZ_JAUJEB010000001.1"/>
</dbReference>
<dbReference type="InterPro" id="IPR003661">
    <property type="entry name" value="HisK_dim/P_dom"/>
</dbReference>
<dbReference type="PANTHER" id="PTHR45453:SF2">
    <property type="entry name" value="HISTIDINE KINASE"/>
    <property type="match status" value="1"/>
</dbReference>
<dbReference type="SMART" id="SM00388">
    <property type="entry name" value="HisKA"/>
    <property type="match status" value="1"/>
</dbReference>
<name>A0ABT8KYV1_9BACT</name>
<evidence type="ECO:0000256" key="7">
    <source>
        <dbReference type="ARBA" id="ARBA00022692"/>
    </source>
</evidence>
<proteinExistence type="predicted"/>
<dbReference type="PRINTS" id="PR00344">
    <property type="entry name" value="BCTRLSENSOR"/>
</dbReference>
<evidence type="ECO:0000256" key="5">
    <source>
        <dbReference type="ARBA" id="ARBA00022553"/>
    </source>
</evidence>
<dbReference type="InterPro" id="IPR003594">
    <property type="entry name" value="HATPase_dom"/>
</dbReference>
<evidence type="ECO:0000256" key="4">
    <source>
        <dbReference type="ARBA" id="ARBA00022475"/>
    </source>
</evidence>
<evidence type="ECO:0000313" key="14">
    <source>
        <dbReference type="Proteomes" id="UP001172083"/>
    </source>
</evidence>
<gene>
    <name evidence="13" type="ORF">QQ020_01385</name>
</gene>
<evidence type="ECO:0000256" key="9">
    <source>
        <dbReference type="ARBA" id="ARBA00022989"/>
    </source>
</evidence>
<dbReference type="Pfam" id="PF00512">
    <property type="entry name" value="HisKA"/>
    <property type="match status" value="1"/>
</dbReference>
<feature type="domain" description="Histidine kinase" evidence="12">
    <location>
        <begin position="381"/>
        <end position="592"/>
    </location>
</feature>
<dbReference type="InterPro" id="IPR050351">
    <property type="entry name" value="BphY/WalK/GraS-like"/>
</dbReference>
<keyword evidence="14" id="KW-1185">Reference proteome</keyword>
<dbReference type="InterPro" id="IPR036097">
    <property type="entry name" value="HisK_dim/P_sf"/>
</dbReference>